<dbReference type="EMBL" id="FMMM01000070">
    <property type="protein sequence ID" value="SCQ23469.1"/>
    <property type="molecule type" value="Genomic_DNA"/>
</dbReference>
<name>A0A1D3UTB7_TANFO</name>
<dbReference type="Proteomes" id="UP000219259">
    <property type="component" value="Unassembled WGS sequence"/>
</dbReference>
<dbReference type="GeneID" id="34759411"/>
<protein>
    <submittedName>
        <fullName evidence="2">L-rhamnose mutarotase</fullName>
        <ecNumber evidence="2">5.1.3.32</ecNumber>
    </submittedName>
</protein>
<reference evidence="1 4" key="2">
    <citation type="submission" date="2017-09" db="EMBL/GenBank/DDBJ databases">
        <title>Phase variable restriction modification systems are present in the genome sequences of periodontal pathogens Prevotella intermedia, Tannerella forsythia and Porphyromonas gingivalis.</title>
        <authorList>
            <person name="Haigh R.D."/>
            <person name="Crawford L."/>
            <person name="Ralph J."/>
            <person name="Wanford J."/>
            <person name="Vartoukian S.R."/>
            <person name="Hijazib K."/>
            <person name="Wade W."/>
            <person name="Oggioni M.R."/>
        </authorList>
    </citation>
    <scope>NUCLEOTIDE SEQUENCE [LARGE SCALE GENOMIC DNA]</scope>
    <source>
        <strain evidence="1 4">WW11663</strain>
    </source>
</reference>
<evidence type="ECO:0000313" key="2">
    <source>
        <dbReference type="EMBL" id="SCQ23469.1"/>
    </source>
</evidence>
<dbReference type="OMA" id="HAKVWPE"/>
<dbReference type="PANTHER" id="PTHR34389">
    <property type="entry name" value="L-RHAMNOSE MUTAROTASE"/>
    <property type="match status" value="1"/>
</dbReference>
<dbReference type="InterPro" id="IPR008000">
    <property type="entry name" value="Rham/fucose_mutarotase"/>
</dbReference>
<organism evidence="2 3">
    <name type="scientific">Tannerella forsythia</name>
    <name type="common">Bacteroides forsythus</name>
    <dbReference type="NCBI Taxonomy" id="28112"/>
    <lineage>
        <taxon>Bacteria</taxon>
        <taxon>Pseudomonadati</taxon>
        <taxon>Bacteroidota</taxon>
        <taxon>Bacteroidia</taxon>
        <taxon>Bacteroidales</taxon>
        <taxon>Tannerellaceae</taxon>
        <taxon>Tannerella</taxon>
    </lineage>
</organism>
<evidence type="ECO:0000313" key="1">
    <source>
        <dbReference type="EMBL" id="PDP43130.1"/>
    </source>
</evidence>
<keyword evidence="2" id="KW-0413">Isomerase</keyword>
<sequence length="107" mass="12867">MKRYGSIIGVRPEKLEEYKKLHAAVWPEVLRTIRECHIRNYSIYYKDGLLFSYYEYVGTDYEADMKKMAADPVTQKWWTFCEPCQQPLDTRADGEWWAVMEEVFHTD</sequence>
<dbReference type="InterPro" id="IPR011008">
    <property type="entry name" value="Dimeric_a/b-barrel"/>
</dbReference>
<dbReference type="SUPFAM" id="SSF54909">
    <property type="entry name" value="Dimeric alpha+beta barrel"/>
    <property type="match status" value="1"/>
</dbReference>
<dbReference type="GO" id="GO:0062192">
    <property type="term" value="F:L-rhamnose mutarotase activity"/>
    <property type="evidence" value="ECO:0007669"/>
    <property type="project" value="UniProtKB-EC"/>
</dbReference>
<dbReference type="EMBL" id="NSLJ01000027">
    <property type="protein sequence ID" value="PDP43130.1"/>
    <property type="molecule type" value="Genomic_DNA"/>
</dbReference>
<dbReference type="EC" id="5.1.3.32" evidence="2"/>
<gene>
    <name evidence="2" type="primary">rhaM</name>
    <name evidence="1" type="ORF">CLI86_09845</name>
    <name evidence="2" type="ORF">TFUB20_02059</name>
</gene>
<accession>A0A1D3UTB7</accession>
<dbReference type="AlphaFoldDB" id="A0A1D3UTB7"/>
<dbReference type="OrthoDB" id="9799608at2"/>
<evidence type="ECO:0000313" key="3">
    <source>
        <dbReference type="Proteomes" id="UP000182057"/>
    </source>
</evidence>
<dbReference type="PANTHER" id="PTHR34389:SF2">
    <property type="entry name" value="L-RHAMNOSE MUTAROTASE"/>
    <property type="match status" value="1"/>
</dbReference>
<evidence type="ECO:0000313" key="4">
    <source>
        <dbReference type="Proteomes" id="UP000219259"/>
    </source>
</evidence>
<dbReference type="Pfam" id="PF05336">
    <property type="entry name" value="rhaM"/>
    <property type="match status" value="1"/>
</dbReference>
<proteinExistence type="predicted"/>
<dbReference type="Proteomes" id="UP000182057">
    <property type="component" value="Unassembled WGS sequence"/>
</dbReference>
<dbReference type="RefSeq" id="WP_014225673.1">
    <property type="nucleotide sequence ID" value="NZ_CAJPTF010000050.1"/>
</dbReference>
<dbReference type="Gene3D" id="3.30.70.100">
    <property type="match status" value="1"/>
</dbReference>
<reference evidence="2 3" key="1">
    <citation type="submission" date="2016-09" db="EMBL/GenBank/DDBJ databases">
        <authorList>
            <person name="Capua I."/>
            <person name="De Benedictis P."/>
            <person name="Joannis T."/>
            <person name="Lombin L.H."/>
            <person name="Cattoli G."/>
        </authorList>
    </citation>
    <scope>NUCLEOTIDE SEQUENCE [LARGE SCALE GENOMIC DNA]</scope>
    <source>
        <strain evidence="2 3">UB20</strain>
    </source>
</reference>